<evidence type="ECO:0000313" key="2">
    <source>
        <dbReference type="Proteomes" id="UP000440004"/>
    </source>
</evidence>
<evidence type="ECO:0000313" key="1">
    <source>
        <dbReference type="EMBL" id="MPW24429.1"/>
    </source>
</evidence>
<keyword evidence="2" id="KW-1185">Reference proteome</keyword>
<organism evidence="1 2">
    <name type="scientific">Alkalibaculum sporogenes</name>
    <dbReference type="NCBI Taxonomy" id="2655001"/>
    <lineage>
        <taxon>Bacteria</taxon>
        <taxon>Bacillati</taxon>
        <taxon>Bacillota</taxon>
        <taxon>Clostridia</taxon>
        <taxon>Eubacteriales</taxon>
        <taxon>Eubacteriaceae</taxon>
        <taxon>Alkalibaculum</taxon>
    </lineage>
</organism>
<dbReference type="Gene3D" id="1.10.760.20">
    <property type="entry name" value="Protein of unknown function DUF3243"/>
    <property type="match status" value="1"/>
</dbReference>
<reference evidence="1 2" key="1">
    <citation type="submission" date="2019-10" db="EMBL/GenBank/DDBJ databases">
        <title>Alkalibaculum tamaniensis sp.nov., a new alkaliphilic acetogen, isolated on methoxylated aromatics from a mud volcano.</title>
        <authorList>
            <person name="Khomyakova M.A."/>
            <person name="Merkel A.Y."/>
            <person name="Bonch-Osmolovskaya E.A."/>
            <person name="Slobodkin A.I."/>
        </authorList>
    </citation>
    <scope>NUCLEOTIDE SEQUENCE [LARGE SCALE GENOMIC DNA]</scope>
    <source>
        <strain evidence="1 2">M08DMB</strain>
    </source>
</reference>
<dbReference type="PIRSF" id="PIRSF004764">
    <property type="entry name" value="YmfJ"/>
    <property type="match status" value="1"/>
</dbReference>
<dbReference type="InterPro" id="IPR021637">
    <property type="entry name" value="DUF3243"/>
</dbReference>
<gene>
    <name evidence="1" type="ORF">GC105_01305</name>
</gene>
<dbReference type="EMBL" id="WHNX01000002">
    <property type="protein sequence ID" value="MPW24429.1"/>
    <property type="molecule type" value="Genomic_DNA"/>
</dbReference>
<accession>A0A6A7K4P4</accession>
<comment type="caution">
    <text evidence="1">The sequence shown here is derived from an EMBL/GenBank/DDBJ whole genome shotgun (WGS) entry which is preliminary data.</text>
</comment>
<dbReference type="AlphaFoldDB" id="A0A6A7K4P4"/>
<dbReference type="RefSeq" id="WP_152800901.1">
    <property type="nucleotide sequence ID" value="NZ_WHNX01000002.1"/>
</dbReference>
<dbReference type="Proteomes" id="UP000440004">
    <property type="component" value="Unassembled WGS sequence"/>
</dbReference>
<proteinExistence type="predicted"/>
<dbReference type="Pfam" id="PF11588">
    <property type="entry name" value="DUF3243"/>
    <property type="match status" value="1"/>
</dbReference>
<protein>
    <submittedName>
        <fullName evidence="1">DUF3243 family protein</fullName>
    </submittedName>
</protein>
<dbReference type="InterPro" id="IPR038292">
    <property type="entry name" value="YmfJ/YflH_sf"/>
</dbReference>
<sequence length="82" mass="9175">MSNSLDNWDNWKNTLKAAINLGDKAGLTQETMSNVGSSIGTFLAKSVEPENEEQRLLKEMWSVANNNEKETMTSVLIKMINN</sequence>
<name>A0A6A7K4P4_9FIRM</name>
<dbReference type="InterPro" id="IPR024702">
    <property type="entry name" value="Uncharacterised_YmfJ"/>
</dbReference>